<protein>
    <recommendedName>
        <fullName evidence="2">BrnT family toxin</fullName>
    </recommendedName>
</protein>
<comment type="caution">
    <text evidence="1">The sequence shown here is derived from an EMBL/GenBank/DDBJ whole genome shotgun (WGS) entry which is preliminary data.</text>
</comment>
<dbReference type="EMBL" id="BARW01019912">
    <property type="protein sequence ID" value="GAJ00667.1"/>
    <property type="molecule type" value="Genomic_DNA"/>
</dbReference>
<evidence type="ECO:0008006" key="2">
    <source>
        <dbReference type="Google" id="ProtNLM"/>
    </source>
</evidence>
<feature type="non-terminal residue" evidence="1">
    <location>
        <position position="1"/>
    </location>
</feature>
<name>X1UAP4_9ZZZZ</name>
<proteinExistence type="predicted"/>
<evidence type="ECO:0000313" key="1">
    <source>
        <dbReference type="EMBL" id="GAJ00667.1"/>
    </source>
</evidence>
<accession>X1UAP4</accession>
<dbReference type="AlphaFoldDB" id="X1UAP4"/>
<sequence length="49" mass="5380">LYKLFSQTAAGRHILVVLVNLGGGTWKIATAREMTGNERQFYNKAIGGK</sequence>
<reference evidence="1" key="1">
    <citation type="journal article" date="2014" name="Front. Microbiol.">
        <title>High frequency of phylogenetically diverse reductive dehalogenase-homologous genes in deep subseafloor sedimentary metagenomes.</title>
        <authorList>
            <person name="Kawai M."/>
            <person name="Futagami T."/>
            <person name="Toyoda A."/>
            <person name="Takaki Y."/>
            <person name="Nishi S."/>
            <person name="Hori S."/>
            <person name="Arai W."/>
            <person name="Tsubouchi T."/>
            <person name="Morono Y."/>
            <person name="Uchiyama I."/>
            <person name="Ito T."/>
            <person name="Fujiyama A."/>
            <person name="Inagaki F."/>
            <person name="Takami H."/>
        </authorList>
    </citation>
    <scope>NUCLEOTIDE SEQUENCE</scope>
    <source>
        <strain evidence="1">Expedition CK06-06</strain>
    </source>
</reference>
<gene>
    <name evidence="1" type="ORF">S12H4_33738</name>
</gene>
<organism evidence="1">
    <name type="scientific">marine sediment metagenome</name>
    <dbReference type="NCBI Taxonomy" id="412755"/>
    <lineage>
        <taxon>unclassified sequences</taxon>
        <taxon>metagenomes</taxon>
        <taxon>ecological metagenomes</taxon>
    </lineage>
</organism>